<sequence>FNLLGTSSFITRLERKAGYLTFPVALSSRPGLEPRLSSVLSSSDNTVGDTIDYSVILRDGLNSEYSGTTLELSTINLRAVGTLKIGTENVKLELKGGGASVAQDGSSSATLPLKFTMAGTYELSVYQLFAGGELHFLNSPKAIIIAPGPTELGVAYTTYGFSTQEIIAGRGFRLLVTPRDIYRNPTLSSGQGEDFWGRIRTEEAPVTFQFTEIPSDTSTKPDKAPTTEDKDTSTMLQATVTIEEAGTFPFGMSKDGVGGTYDAVLRIDVLPGPPQLDNTFCRVNSHYLDEDIIHSLEYESTKSDATISLTVEPFDEFDNIVFEDYDFQIEVDTGAEDVLTFDLEPPTYTKILVVEKGNSASMTVTFLHDGTIISGGTAQISVKAGEELLNTSLLFITVISSVIATVLSYIFYRKCIKKADSGQLKSEATEVKENVFSIGMDFFDIAR</sequence>
<dbReference type="EMBL" id="BRXZ01008116">
    <property type="protein sequence ID" value="GMI21715.1"/>
    <property type="molecule type" value="Genomic_DNA"/>
</dbReference>
<dbReference type="AlphaFoldDB" id="A0A9W7L2B9"/>
<comment type="caution">
    <text evidence="3">The sequence shown here is derived from an EMBL/GenBank/DDBJ whole genome shotgun (WGS) entry which is preliminary data.</text>
</comment>
<feature type="compositionally biased region" description="Basic and acidic residues" evidence="1">
    <location>
        <begin position="219"/>
        <end position="232"/>
    </location>
</feature>
<reference evidence="3" key="1">
    <citation type="submission" date="2022-07" db="EMBL/GenBank/DDBJ databases">
        <title>Genome analysis of Parmales, a sister group of diatoms, reveals the evolutionary specialization of diatoms from phago-mixotrophs to photoautotrophs.</title>
        <authorList>
            <person name="Ban H."/>
            <person name="Sato S."/>
            <person name="Yoshikawa S."/>
            <person name="Kazumasa Y."/>
            <person name="Nakamura Y."/>
            <person name="Ichinomiya M."/>
            <person name="Saitoh K."/>
            <person name="Sato N."/>
            <person name="Blanc-Mathieu R."/>
            <person name="Endo H."/>
            <person name="Kuwata A."/>
            <person name="Ogata H."/>
        </authorList>
    </citation>
    <scope>NUCLEOTIDE SEQUENCE</scope>
</reference>
<evidence type="ECO:0000313" key="4">
    <source>
        <dbReference type="Proteomes" id="UP001165082"/>
    </source>
</evidence>
<keyword evidence="2" id="KW-0812">Transmembrane</keyword>
<accession>A0A9W7L2B9</accession>
<evidence type="ECO:0000256" key="2">
    <source>
        <dbReference type="SAM" id="Phobius"/>
    </source>
</evidence>
<feature type="non-terminal residue" evidence="3">
    <location>
        <position position="1"/>
    </location>
</feature>
<name>A0A9W7L2B9_9STRA</name>
<keyword evidence="2" id="KW-0472">Membrane</keyword>
<keyword evidence="2" id="KW-1133">Transmembrane helix</keyword>
<gene>
    <name evidence="3" type="ORF">TrRE_jg6347</name>
</gene>
<evidence type="ECO:0000256" key="1">
    <source>
        <dbReference type="SAM" id="MobiDB-lite"/>
    </source>
</evidence>
<dbReference type="Proteomes" id="UP001165082">
    <property type="component" value="Unassembled WGS sequence"/>
</dbReference>
<organism evidence="3 4">
    <name type="scientific">Triparma retinervis</name>
    <dbReference type="NCBI Taxonomy" id="2557542"/>
    <lineage>
        <taxon>Eukaryota</taxon>
        <taxon>Sar</taxon>
        <taxon>Stramenopiles</taxon>
        <taxon>Ochrophyta</taxon>
        <taxon>Bolidophyceae</taxon>
        <taxon>Parmales</taxon>
        <taxon>Triparmaceae</taxon>
        <taxon>Triparma</taxon>
    </lineage>
</organism>
<proteinExistence type="predicted"/>
<evidence type="ECO:0000313" key="3">
    <source>
        <dbReference type="EMBL" id="GMI21715.1"/>
    </source>
</evidence>
<protein>
    <submittedName>
        <fullName evidence="3">Uncharacterized protein</fullName>
    </submittedName>
</protein>
<dbReference type="OrthoDB" id="201054at2759"/>
<feature type="transmembrane region" description="Helical" evidence="2">
    <location>
        <begin position="393"/>
        <end position="412"/>
    </location>
</feature>
<keyword evidence="4" id="KW-1185">Reference proteome</keyword>
<feature type="region of interest" description="Disordered" evidence="1">
    <location>
        <begin position="213"/>
        <end position="233"/>
    </location>
</feature>